<protein>
    <submittedName>
        <fullName evidence="2">Uncharacterized protein</fullName>
    </submittedName>
</protein>
<name>A0A8J2SNQ3_9STRA</name>
<comment type="caution">
    <text evidence="2">The sequence shown here is derived from an EMBL/GenBank/DDBJ whole genome shotgun (WGS) entry which is preliminary data.</text>
</comment>
<proteinExistence type="predicted"/>
<reference evidence="2" key="1">
    <citation type="submission" date="2021-11" db="EMBL/GenBank/DDBJ databases">
        <authorList>
            <consortium name="Genoscope - CEA"/>
            <person name="William W."/>
        </authorList>
    </citation>
    <scope>NUCLEOTIDE SEQUENCE</scope>
</reference>
<evidence type="ECO:0000256" key="1">
    <source>
        <dbReference type="SAM" id="SignalP"/>
    </source>
</evidence>
<gene>
    <name evidence="2" type="ORF">PECAL_4P14820</name>
</gene>
<organism evidence="2 3">
    <name type="scientific">Pelagomonas calceolata</name>
    <dbReference type="NCBI Taxonomy" id="35677"/>
    <lineage>
        <taxon>Eukaryota</taxon>
        <taxon>Sar</taxon>
        <taxon>Stramenopiles</taxon>
        <taxon>Ochrophyta</taxon>
        <taxon>Pelagophyceae</taxon>
        <taxon>Pelagomonadales</taxon>
        <taxon>Pelagomonadaceae</taxon>
        <taxon>Pelagomonas</taxon>
    </lineage>
</organism>
<keyword evidence="1" id="KW-0732">Signal</keyword>
<feature type="chain" id="PRO_5035231570" evidence="1">
    <location>
        <begin position="19"/>
        <end position="219"/>
    </location>
</feature>
<evidence type="ECO:0000313" key="2">
    <source>
        <dbReference type="EMBL" id="CAH0374211.1"/>
    </source>
</evidence>
<feature type="signal peptide" evidence="1">
    <location>
        <begin position="1"/>
        <end position="18"/>
    </location>
</feature>
<sequence>MMQSTHGMLMLFASGATALRLSRRGLTGIAAAALVAPNAAQAEMKKLRPIQFIAALGDKDASSGKGAQEWGLWRLDPGPRGVQLGAYENLAAKGGKAPAGWQFNDKAWWLEEHGLIMEEPAPLPPGRYVVTGARKVTTELTVAKNGAWSLKEGKLFDVTHLPCRSALYTPGGGTCTPAQANRKDFPVTPGAAMPDVTGCARQDYAVLFVLGADDKAVEL</sequence>
<dbReference type="OrthoDB" id="417848at2759"/>
<dbReference type="Proteomes" id="UP000789595">
    <property type="component" value="Unassembled WGS sequence"/>
</dbReference>
<keyword evidence="3" id="KW-1185">Reference proteome</keyword>
<accession>A0A8J2SNQ3</accession>
<dbReference type="EMBL" id="CAKKNE010000004">
    <property type="protein sequence ID" value="CAH0374211.1"/>
    <property type="molecule type" value="Genomic_DNA"/>
</dbReference>
<dbReference type="AlphaFoldDB" id="A0A8J2SNQ3"/>
<evidence type="ECO:0000313" key="3">
    <source>
        <dbReference type="Proteomes" id="UP000789595"/>
    </source>
</evidence>